<name>A0ABU1YWD1_ROSSA</name>
<evidence type="ECO:0000313" key="2">
    <source>
        <dbReference type="Proteomes" id="UP001180453"/>
    </source>
</evidence>
<reference evidence="1 2" key="1">
    <citation type="submission" date="2023-07" db="EMBL/GenBank/DDBJ databases">
        <title>Sorghum-associated microbial communities from plants grown in Nebraska, USA.</title>
        <authorList>
            <person name="Schachtman D."/>
        </authorList>
    </citation>
    <scope>NUCLEOTIDE SEQUENCE [LARGE SCALE GENOMIC DNA]</scope>
    <source>
        <strain evidence="1 2">BE314</strain>
    </source>
</reference>
<sequence>MHAAAIPMIDVAPRVPLGPPERCPYCHSAVELVTGAEMYPERPELADRHIWRCTCCDASVGCHKSGARIALPGGDEIESDGTLPMGSLANEELRAARIETHRMFDALWQPPACMNRVEAYGWMARLLNIRNEEAHVASLTYDECVKVMLAIEDLTRAPNEPPPAPGAAHWLMQAGIEFTVAPDGHLVVRAHDEDIDYWPDRQTWTVRTGLLADENEGLHELILYCRRPKRAARSTRH</sequence>
<evidence type="ECO:0000313" key="1">
    <source>
        <dbReference type="EMBL" id="MDR7273143.1"/>
    </source>
</evidence>
<comment type="caution">
    <text evidence="1">The sequence shown here is derived from an EMBL/GenBank/DDBJ whole genome shotgun (WGS) entry which is preliminary data.</text>
</comment>
<dbReference type="EMBL" id="JAVDXU010000008">
    <property type="protein sequence ID" value="MDR7273143.1"/>
    <property type="molecule type" value="Genomic_DNA"/>
</dbReference>
<organism evidence="1 2">
    <name type="scientific">Roseateles saccharophilus</name>
    <name type="common">Pseudomonas saccharophila</name>
    <dbReference type="NCBI Taxonomy" id="304"/>
    <lineage>
        <taxon>Bacteria</taxon>
        <taxon>Pseudomonadati</taxon>
        <taxon>Pseudomonadota</taxon>
        <taxon>Betaproteobacteria</taxon>
        <taxon>Burkholderiales</taxon>
        <taxon>Sphaerotilaceae</taxon>
        <taxon>Roseateles</taxon>
    </lineage>
</organism>
<accession>A0ABU1YWD1</accession>
<dbReference type="InterPro" id="IPR021686">
    <property type="entry name" value="DUF3268"/>
</dbReference>
<proteinExistence type="predicted"/>
<dbReference type="Proteomes" id="UP001180453">
    <property type="component" value="Unassembled WGS sequence"/>
</dbReference>
<gene>
    <name evidence="1" type="ORF">J2X20_005828</name>
</gene>
<keyword evidence="2" id="KW-1185">Reference proteome</keyword>
<dbReference type="Pfam" id="PF11672">
    <property type="entry name" value="DUF3268"/>
    <property type="match status" value="1"/>
</dbReference>
<dbReference type="RefSeq" id="WP_310273189.1">
    <property type="nucleotide sequence ID" value="NZ_JAVDXU010000008.1"/>
</dbReference>
<protein>
    <submittedName>
        <fullName evidence="1">Uncharacterized protein</fullName>
    </submittedName>
</protein>